<proteinExistence type="predicted"/>
<dbReference type="PRINTS" id="PR00412">
    <property type="entry name" value="EPOXHYDRLASE"/>
</dbReference>
<dbReference type="PATRIC" id="fig|1068978.7.peg.3442"/>
<keyword evidence="3" id="KW-1185">Reference proteome</keyword>
<reference evidence="2 3" key="1">
    <citation type="submission" date="2014-07" db="EMBL/GenBank/DDBJ databases">
        <title>Whole Genome Sequence of the Amycolatopsis methanolica 239.</title>
        <authorList>
            <person name="Tang B."/>
        </authorList>
    </citation>
    <scope>NUCLEOTIDE SEQUENCE [LARGE SCALE GENOMIC DNA]</scope>
    <source>
        <strain evidence="2 3">239</strain>
    </source>
</reference>
<keyword evidence="2" id="KW-0378">Hydrolase</keyword>
<sequence>MAVAHDRLTFARRDVTLAADRWAPDRPLGTVLLLHGGGQTRHSWQRTGRRLAGHGWTAIALDARGHGDSDWPADADYGMDAMVADLREVAARLDDPPVLVGASMGGMTALLAQGEDPGLGRALVLVDVTPRIEPAGTAEVAAFMRSGLDGFDSLEDAAAAVMAYNPNRRRPPRPDGLRKNLRERDGRWYWHWDPRFLHTPGDAEQAAQTRRARAAAASLTVPTLLVRGGDSRIVSPAGARELLDLVPHAEIVDVRGAGHMVAGDDNDVFAQRLLGFLGDRVTPLS</sequence>
<dbReference type="STRING" id="1068978.AMETH_3224"/>
<dbReference type="InterPro" id="IPR000639">
    <property type="entry name" value="Epox_hydrolase-like"/>
</dbReference>
<organism evidence="2 3">
    <name type="scientific">Amycolatopsis methanolica 239</name>
    <dbReference type="NCBI Taxonomy" id="1068978"/>
    <lineage>
        <taxon>Bacteria</taxon>
        <taxon>Bacillati</taxon>
        <taxon>Actinomycetota</taxon>
        <taxon>Actinomycetes</taxon>
        <taxon>Pseudonocardiales</taxon>
        <taxon>Pseudonocardiaceae</taxon>
        <taxon>Amycolatopsis</taxon>
        <taxon>Amycolatopsis methanolica group</taxon>
    </lineage>
</organism>
<dbReference type="Gene3D" id="3.40.50.1820">
    <property type="entry name" value="alpha/beta hydrolase"/>
    <property type="match status" value="1"/>
</dbReference>
<dbReference type="InterPro" id="IPR000073">
    <property type="entry name" value="AB_hydrolase_1"/>
</dbReference>
<evidence type="ECO:0000313" key="2">
    <source>
        <dbReference type="EMBL" id="AIJ23316.1"/>
    </source>
</evidence>
<dbReference type="PRINTS" id="PR00111">
    <property type="entry name" value="ABHYDROLASE"/>
</dbReference>
<dbReference type="PANTHER" id="PTHR43194">
    <property type="entry name" value="HYDROLASE ALPHA/BETA FOLD FAMILY"/>
    <property type="match status" value="1"/>
</dbReference>
<evidence type="ECO:0000259" key="1">
    <source>
        <dbReference type="Pfam" id="PF00561"/>
    </source>
</evidence>
<dbReference type="AlphaFoldDB" id="A0A076MW66"/>
<dbReference type="Proteomes" id="UP000062973">
    <property type="component" value="Chromosome"/>
</dbReference>
<dbReference type="Pfam" id="PF00561">
    <property type="entry name" value="Abhydrolase_1"/>
    <property type="match status" value="1"/>
</dbReference>
<evidence type="ECO:0000313" key="3">
    <source>
        <dbReference type="Proteomes" id="UP000062973"/>
    </source>
</evidence>
<dbReference type="eggNOG" id="COG2267">
    <property type="taxonomic scope" value="Bacteria"/>
</dbReference>
<protein>
    <submittedName>
        <fullName evidence="2">Alpha/beta hydrolase fold protein</fullName>
    </submittedName>
</protein>
<dbReference type="KEGG" id="amq:AMETH_3224"/>
<accession>A0A076MW66</accession>
<dbReference type="PANTHER" id="PTHR43194:SF2">
    <property type="entry name" value="PEROXISOMAL MEMBRANE PROTEIN LPX1"/>
    <property type="match status" value="1"/>
</dbReference>
<dbReference type="HOGENOM" id="CLU_020336_31_0_11"/>
<feature type="domain" description="AB hydrolase-1" evidence="1">
    <location>
        <begin position="30"/>
        <end position="261"/>
    </location>
</feature>
<dbReference type="EMBL" id="CP009110">
    <property type="protein sequence ID" value="AIJ23316.1"/>
    <property type="molecule type" value="Genomic_DNA"/>
</dbReference>
<dbReference type="GO" id="GO:0016787">
    <property type="term" value="F:hydrolase activity"/>
    <property type="evidence" value="ECO:0007669"/>
    <property type="project" value="UniProtKB-KW"/>
</dbReference>
<dbReference type="SUPFAM" id="SSF53474">
    <property type="entry name" value="alpha/beta-Hydrolases"/>
    <property type="match status" value="1"/>
</dbReference>
<name>A0A076MW66_AMYME</name>
<dbReference type="RefSeq" id="WP_017982144.1">
    <property type="nucleotide sequence ID" value="NZ_AQUL01000001.1"/>
</dbReference>
<dbReference type="InterPro" id="IPR050228">
    <property type="entry name" value="Carboxylesterase_BioH"/>
</dbReference>
<gene>
    <name evidence="2" type="ORF">AMETH_3224</name>
</gene>
<dbReference type="InterPro" id="IPR029058">
    <property type="entry name" value="AB_hydrolase_fold"/>
</dbReference>
<dbReference type="OrthoDB" id="9804819at2"/>